<evidence type="ECO:0000256" key="2">
    <source>
        <dbReference type="ARBA" id="ARBA00004604"/>
    </source>
</evidence>
<dbReference type="Gene3D" id="3.40.50.300">
    <property type="entry name" value="P-loop containing nucleotide triphosphate hydrolases"/>
    <property type="match status" value="2"/>
</dbReference>
<dbReference type="Proteomes" id="UP000620124">
    <property type="component" value="Unassembled WGS sequence"/>
</dbReference>
<evidence type="ECO:0000256" key="10">
    <source>
        <dbReference type="ARBA" id="ARBA00023172"/>
    </source>
</evidence>
<evidence type="ECO:0000259" key="16">
    <source>
        <dbReference type="SMART" id="SM00382"/>
    </source>
</evidence>
<dbReference type="PANTHER" id="PTHR47642:SF5">
    <property type="entry name" value="ATP-DEPENDENT DNA HELICASE"/>
    <property type="match status" value="1"/>
</dbReference>
<evidence type="ECO:0000313" key="17">
    <source>
        <dbReference type="EMBL" id="KAF7356304.1"/>
    </source>
</evidence>
<feature type="compositionally biased region" description="Polar residues" evidence="15">
    <location>
        <begin position="61"/>
        <end position="74"/>
    </location>
</feature>
<dbReference type="GO" id="GO:0000723">
    <property type="term" value="P:telomere maintenance"/>
    <property type="evidence" value="ECO:0007669"/>
    <property type="project" value="InterPro"/>
</dbReference>
<keyword evidence="11 14" id="KW-0234">DNA repair</keyword>
<evidence type="ECO:0000256" key="5">
    <source>
        <dbReference type="ARBA" id="ARBA00022801"/>
    </source>
</evidence>
<keyword evidence="3 14" id="KW-0547">Nucleotide-binding</keyword>
<proteinExistence type="inferred from homology"/>
<keyword evidence="6 14" id="KW-0347">Helicase</keyword>
<comment type="catalytic activity">
    <reaction evidence="14">
        <text>ATP + H2O = ADP + phosphate + H(+)</text>
        <dbReference type="Rhea" id="RHEA:13065"/>
        <dbReference type="ChEBI" id="CHEBI:15377"/>
        <dbReference type="ChEBI" id="CHEBI:15378"/>
        <dbReference type="ChEBI" id="CHEBI:30616"/>
        <dbReference type="ChEBI" id="CHEBI:43474"/>
        <dbReference type="ChEBI" id="CHEBI:456216"/>
        <dbReference type="EC" id="5.6.2.3"/>
    </reaction>
</comment>
<protein>
    <recommendedName>
        <fullName evidence="14">ATP-dependent DNA helicase PIF1</fullName>
        <ecNumber evidence="14">5.6.2.3</ecNumber>
    </recommendedName>
    <alternativeName>
        <fullName evidence="14">DNA 5'-3' helicase PIF1</fullName>
    </alternativeName>
    <alternativeName>
        <fullName evidence="14">DNA repair and recombination helicase PIF1</fullName>
    </alternativeName>
</protein>
<sequence>MSKAQSGLGSVKRDWSITSSNPPKSSQELPWDPTPPKQAPPPSSSAALTGREKRLRDIQNALDNRSTPAVTQQKRLSDSDASQAAPPAKKKRQLPPGYRNNDEYVPPKHERDDDHDPAAWRSGAFSTVSRPALAKSTYTAPPPSKKPAAVFLSQEQNQILKLAQEGHSLFYTGSAGTGKSVLLREIIKSLKKKHSKAADAVAITASTGIAACNIGGVTIHSFAGIGLGIESAEELAQKIRKNKKSSTRWLRTKVLIIDEVSMLDGDLFDKLSRIGSILRKKLEPFGGIQLIVTGDFFQLPPVTKNSSNVKFAFEADLWKQAISRTFNLTKVFRQHDQEFVDMLNEMRFGTLSRKSIDKFRSLSRPIHYDDGLGATELFPLRGDVDRSNSGRMSRLNTPPQTFKAVDGGTIQDPGQRDKMLSNFMCTELLTLRQDAQVMLIKNLDDTLVNGSMGRVVRFCDPTTYGTDRDVEGSEGQVETLASTSSTAKKPPSAAPGMQYPVVEFSLPNGGKRTLLITPDSFKVELPTGEVQASRTQLPLILAWAMSIHKSQGQTLDRVKVDLGKVFEKGQAYVALSRATSLDGLQVLNFDEKKVQAHPKVAAWSKTLETVSD</sequence>
<comment type="subcellular location">
    <subcellularLocation>
        <location evidence="2">Nucleus</location>
        <location evidence="2">Nucleolus</location>
    </subcellularLocation>
    <subcellularLocation>
        <location evidence="14">Nucleus</location>
    </subcellularLocation>
    <subcellularLocation>
        <location evidence="14">Mitochondrion</location>
    </subcellularLocation>
</comment>
<keyword evidence="18" id="KW-1185">Reference proteome</keyword>
<gene>
    <name evidence="14" type="primary">PIF1</name>
    <name evidence="17" type="ORF">MVEN_00962400</name>
</gene>
<keyword evidence="10 14" id="KW-0233">DNA recombination</keyword>
<dbReference type="GO" id="GO:0006281">
    <property type="term" value="P:DNA repair"/>
    <property type="evidence" value="ECO:0007669"/>
    <property type="project" value="UniProtKB-UniRule"/>
</dbReference>
<dbReference type="GO" id="GO:0005739">
    <property type="term" value="C:mitochondrion"/>
    <property type="evidence" value="ECO:0007669"/>
    <property type="project" value="UniProtKB-SubCell"/>
</dbReference>
<feature type="region of interest" description="Disordered" evidence="15">
    <location>
        <begin position="1"/>
        <end position="121"/>
    </location>
</feature>
<dbReference type="GO" id="GO:0003697">
    <property type="term" value="F:single-stranded DNA binding"/>
    <property type="evidence" value="ECO:0007669"/>
    <property type="project" value="UniProtKB-ARBA"/>
</dbReference>
<accession>A0A8H7CZF7</accession>
<dbReference type="GO" id="GO:0005730">
    <property type="term" value="C:nucleolus"/>
    <property type="evidence" value="ECO:0007669"/>
    <property type="project" value="UniProtKB-SubCell"/>
</dbReference>
<evidence type="ECO:0000256" key="15">
    <source>
        <dbReference type="SAM" id="MobiDB-lite"/>
    </source>
</evidence>
<evidence type="ECO:0000256" key="11">
    <source>
        <dbReference type="ARBA" id="ARBA00023204"/>
    </source>
</evidence>
<dbReference type="SUPFAM" id="SSF52540">
    <property type="entry name" value="P-loop containing nucleoside triphosphate hydrolases"/>
    <property type="match status" value="2"/>
</dbReference>
<evidence type="ECO:0000256" key="8">
    <source>
        <dbReference type="ARBA" id="ARBA00023125"/>
    </source>
</evidence>
<comment type="subunit">
    <text evidence="14">Monomer.</text>
</comment>
<dbReference type="CDD" id="cd18037">
    <property type="entry name" value="DEXSc_Pif1_like"/>
    <property type="match status" value="1"/>
</dbReference>
<dbReference type="InterPro" id="IPR048293">
    <property type="entry name" value="PIF1_RRM3_pfh1"/>
</dbReference>
<evidence type="ECO:0000256" key="14">
    <source>
        <dbReference type="HAMAP-Rule" id="MF_03176"/>
    </source>
</evidence>
<keyword evidence="5 14" id="KW-0378">Hydrolase</keyword>
<evidence type="ECO:0000256" key="7">
    <source>
        <dbReference type="ARBA" id="ARBA00022840"/>
    </source>
</evidence>
<feature type="compositionally biased region" description="Pro residues" evidence="15">
    <location>
        <begin position="32"/>
        <end position="43"/>
    </location>
</feature>
<dbReference type="AlphaFoldDB" id="A0A8H7CZF7"/>
<comment type="cofactor">
    <cofactor evidence="1 14">
        <name>Mg(2+)</name>
        <dbReference type="ChEBI" id="CHEBI:18420"/>
    </cofactor>
</comment>
<dbReference type="InterPro" id="IPR051055">
    <property type="entry name" value="PIF1_helicase"/>
</dbReference>
<dbReference type="CDD" id="cd18809">
    <property type="entry name" value="SF1_C_RecD"/>
    <property type="match status" value="1"/>
</dbReference>
<dbReference type="HAMAP" id="MF_03176">
    <property type="entry name" value="PIF1"/>
    <property type="match status" value="1"/>
</dbReference>
<keyword evidence="9 14" id="KW-0496">Mitochondrion</keyword>
<dbReference type="InterPro" id="IPR010285">
    <property type="entry name" value="DNA_helicase_pif1-like_DEAD"/>
</dbReference>
<feature type="compositionally biased region" description="Basic and acidic residues" evidence="15">
    <location>
        <begin position="100"/>
        <end position="118"/>
    </location>
</feature>
<keyword evidence="12 14" id="KW-0413">Isomerase</keyword>
<dbReference type="GO" id="GO:0016787">
    <property type="term" value="F:hydrolase activity"/>
    <property type="evidence" value="ECO:0007669"/>
    <property type="project" value="UniProtKB-KW"/>
</dbReference>
<keyword evidence="7 14" id="KW-0067">ATP-binding</keyword>
<feature type="domain" description="AAA+ ATPase" evidence="16">
    <location>
        <begin position="165"/>
        <end position="317"/>
    </location>
</feature>
<comment type="similarity">
    <text evidence="14">Belongs to the helicase family. PIF1 subfamily.</text>
</comment>
<dbReference type="GO" id="GO:0043139">
    <property type="term" value="F:5'-3' DNA helicase activity"/>
    <property type="evidence" value="ECO:0007669"/>
    <property type="project" value="UniProtKB-UniRule"/>
</dbReference>
<dbReference type="PANTHER" id="PTHR47642">
    <property type="entry name" value="ATP-DEPENDENT DNA HELICASE"/>
    <property type="match status" value="1"/>
</dbReference>
<dbReference type="FunFam" id="3.40.50.300:FF:001226">
    <property type="entry name" value="ATP-dependent DNA helicase PIF1"/>
    <property type="match status" value="1"/>
</dbReference>
<dbReference type="GO" id="GO:0006310">
    <property type="term" value="P:DNA recombination"/>
    <property type="evidence" value="ECO:0007669"/>
    <property type="project" value="UniProtKB-UniRule"/>
</dbReference>
<dbReference type="Pfam" id="PF05970">
    <property type="entry name" value="PIF1"/>
    <property type="match status" value="1"/>
</dbReference>
<reference evidence="17" key="1">
    <citation type="submission" date="2020-05" db="EMBL/GenBank/DDBJ databases">
        <title>Mycena genomes resolve the evolution of fungal bioluminescence.</title>
        <authorList>
            <person name="Tsai I.J."/>
        </authorList>
    </citation>
    <scope>NUCLEOTIDE SEQUENCE</scope>
    <source>
        <strain evidence="17">CCC161011</strain>
    </source>
</reference>
<dbReference type="SMART" id="SM00382">
    <property type="entry name" value="AAA"/>
    <property type="match status" value="1"/>
</dbReference>
<evidence type="ECO:0000256" key="12">
    <source>
        <dbReference type="ARBA" id="ARBA00023235"/>
    </source>
</evidence>
<keyword evidence="8 14" id="KW-0238">DNA-binding</keyword>
<evidence type="ECO:0000256" key="4">
    <source>
        <dbReference type="ARBA" id="ARBA00022763"/>
    </source>
</evidence>
<dbReference type="InterPro" id="IPR027417">
    <property type="entry name" value="P-loop_NTPase"/>
</dbReference>
<comment type="function">
    <text evidence="14">DNA-dependent ATPase and 5'-3' DNA helicase required for the maintenance of both mitochondrial and nuclear genome stability.</text>
</comment>
<dbReference type="InterPro" id="IPR049163">
    <property type="entry name" value="Pif1-like_2B_dom"/>
</dbReference>
<dbReference type="InterPro" id="IPR003593">
    <property type="entry name" value="AAA+_ATPase"/>
</dbReference>
<organism evidence="17 18">
    <name type="scientific">Mycena venus</name>
    <dbReference type="NCBI Taxonomy" id="2733690"/>
    <lineage>
        <taxon>Eukaryota</taxon>
        <taxon>Fungi</taxon>
        <taxon>Dikarya</taxon>
        <taxon>Basidiomycota</taxon>
        <taxon>Agaricomycotina</taxon>
        <taxon>Agaricomycetes</taxon>
        <taxon>Agaricomycetidae</taxon>
        <taxon>Agaricales</taxon>
        <taxon>Marasmiineae</taxon>
        <taxon>Mycenaceae</taxon>
        <taxon>Mycena</taxon>
    </lineage>
</organism>
<feature type="compositionally biased region" description="Polar residues" evidence="15">
    <location>
        <begin position="16"/>
        <end position="28"/>
    </location>
</feature>
<evidence type="ECO:0000256" key="3">
    <source>
        <dbReference type="ARBA" id="ARBA00022741"/>
    </source>
</evidence>
<feature type="binding site" evidence="14">
    <location>
        <begin position="173"/>
        <end position="180"/>
    </location>
    <ligand>
        <name>ATP</name>
        <dbReference type="ChEBI" id="CHEBI:30616"/>
    </ligand>
</feature>
<dbReference type="EC" id="5.6.2.3" evidence="14"/>
<dbReference type="GO" id="GO:0005524">
    <property type="term" value="F:ATP binding"/>
    <property type="evidence" value="ECO:0007669"/>
    <property type="project" value="UniProtKB-UniRule"/>
</dbReference>
<evidence type="ECO:0000256" key="13">
    <source>
        <dbReference type="ARBA" id="ARBA00023242"/>
    </source>
</evidence>
<feature type="DNA-binding region" evidence="14">
    <location>
        <begin position="570"/>
        <end position="589"/>
    </location>
</feature>
<comment type="caution">
    <text evidence="17">The sequence shown here is derived from an EMBL/GenBank/DDBJ whole genome shotgun (WGS) entry which is preliminary data.</text>
</comment>
<keyword evidence="13 14" id="KW-0539">Nucleus</keyword>
<dbReference type="OrthoDB" id="432234at2759"/>
<dbReference type="Pfam" id="PF21530">
    <property type="entry name" value="Pif1_2B_dom"/>
    <property type="match status" value="1"/>
</dbReference>
<name>A0A8H7CZF7_9AGAR</name>
<dbReference type="EMBL" id="JACAZI010000007">
    <property type="protein sequence ID" value="KAF7356304.1"/>
    <property type="molecule type" value="Genomic_DNA"/>
</dbReference>
<keyword evidence="4 14" id="KW-0227">DNA damage</keyword>
<evidence type="ECO:0000256" key="1">
    <source>
        <dbReference type="ARBA" id="ARBA00001946"/>
    </source>
</evidence>
<evidence type="ECO:0000313" key="18">
    <source>
        <dbReference type="Proteomes" id="UP000620124"/>
    </source>
</evidence>
<evidence type="ECO:0000256" key="6">
    <source>
        <dbReference type="ARBA" id="ARBA00022806"/>
    </source>
</evidence>
<evidence type="ECO:0000256" key="9">
    <source>
        <dbReference type="ARBA" id="ARBA00023128"/>
    </source>
</evidence>